<dbReference type="Pfam" id="PF16600">
    <property type="entry name" value="Caskin1-CID"/>
    <property type="match status" value="1"/>
</dbReference>
<evidence type="ECO:0000256" key="7">
    <source>
        <dbReference type="PROSITE-ProRule" id="PRU00023"/>
    </source>
</evidence>
<dbReference type="Gene3D" id="1.25.40.20">
    <property type="entry name" value="Ankyrin repeat-containing domain"/>
    <property type="match status" value="2"/>
</dbReference>
<feature type="region of interest" description="Disordered" evidence="9">
    <location>
        <begin position="345"/>
        <end position="368"/>
    </location>
</feature>
<feature type="compositionally biased region" description="Polar residues" evidence="9">
    <location>
        <begin position="349"/>
        <end position="360"/>
    </location>
</feature>
<feature type="compositionally biased region" description="Low complexity" evidence="9">
    <location>
        <begin position="1148"/>
        <end position="1165"/>
    </location>
</feature>
<dbReference type="PANTHER" id="PTHR24174:SF19">
    <property type="entry name" value="CASKIN-1 ISOFORM X1"/>
    <property type="match status" value="1"/>
</dbReference>
<feature type="repeat" description="ANK" evidence="7">
    <location>
        <begin position="48"/>
        <end position="80"/>
    </location>
</feature>
<dbReference type="SMART" id="SM00454">
    <property type="entry name" value="SAM"/>
    <property type="match status" value="2"/>
</dbReference>
<dbReference type="PROSITE" id="PS50297">
    <property type="entry name" value="ANK_REP_REGION"/>
    <property type="match status" value="5"/>
</dbReference>
<feature type="repeat" description="ANK" evidence="7">
    <location>
        <begin position="114"/>
        <end position="146"/>
    </location>
</feature>
<keyword evidence="6 7" id="KW-0040">ANK repeat</keyword>
<dbReference type="FunFam" id="1.25.40.20:FF:000042">
    <property type="entry name" value="caskin-2 isoform X2"/>
    <property type="match status" value="1"/>
</dbReference>
<evidence type="ECO:0008006" key="14">
    <source>
        <dbReference type="Google" id="ProtNLM"/>
    </source>
</evidence>
<feature type="region of interest" description="Disordered" evidence="9">
    <location>
        <begin position="453"/>
        <end position="501"/>
    </location>
</feature>
<keyword evidence="4" id="KW-0597">Phosphoprotein</keyword>
<dbReference type="CDD" id="cd09497">
    <property type="entry name" value="SAM_caskin1_2_repeat1"/>
    <property type="match status" value="1"/>
</dbReference>
<dbReference type="InterPro" id="IPR001660">
    <property type="entry name" value="SAM"/>
</dbReference>
<dbReference type="InterPro" id="IPR032117">
    <property type="entry name" value="Caskin_C"/>
</dbReference>
<feature type="repeat" description="ANK" evidence="7">
    <location>
        <begin position="81"/>
        <end position="113"/>
    </location>
</feature>
<sequence length="1350" mass="147248">MGKDQELLQAVKTEDLLTVQRLLQRPKHGKSKLLGSAKRINVNFQDTDGFSALHHAALNGNMELIALLLDSQAVVDIKDQKGMRPLHYAAWQGKCEPMKMLLKAGSSVNSQSDEGQIPLHLSSQHGHYDGSEMLLQHQSNPCIRDHAGKTPLDLACEFGRVLVVQLLLSSNMCAAMLEPKPSDPNGISPLHLAAKNGHIDIIKLLIQAGIDINRQTKSGTALHEAALCGKTDAVRLLLDSGISASVRNTYCQTALDIVNQFTTTQASREIKQMLRDASAAMQVRALKDYCNNYDLTSLNIKTGDIITVLEQHSDGRWKGCIHDNRTGNDRVGYFPSNMVEVIKRAGSRGSVSSPHGSPTLSGQQSSSSEEIWVLRKPLAGAGSTGSLTSGRTSVSGPVDNANAHLASSPVPVPTTPTHSPGLNTHGVNVPGLHAQAEGVKLLATVLSQSAKAKEHLLEQDPSAGSSQLTQSTPGGPRPEKKKTFVDPLLQRKDSAATESKSSEAVAEWLTSAQLQFYTANFLTAGYDLQTISRMSPEDLVAIGVTKPGHRKKMLSEIVKLSIPDWIPKEKPTSLAEWLSLIGLSQYYQTFVQNGYDNMDFVSDITLEDLQEIGITKLGHQKKLMLAVKRLAEPPKEEDTCSKARQSDESTSKRQAAPESTPAPRTRRGMEGRGSPRHTTQGRGIQRANAPPPLKKPASCNSPAHTPPHTPTKVKSSSPRSNSQARQVPLLYLPQESTAEEDEDGTPPLPRRKDPPFPDMSTKYATVGGANRSASSLDVGGVNRSQSFATTRPRRKTRPPTPPKRSCSSISTGNLPNEGGINQDEPCDSFLSVTYRERRRSDCGPASESGVLGGSVRDIAAMLEMSTLGGRVKGASRNYLQASPDILRRNHDSLSLDEEIQSRRRTISGPLTDYESPIPQQDGTERGEVTKSLRITDAPMETLPVRRTPEPRPRSMLTQEEWSRVDATATLRRPRTPHDSSSERVQISETSTVRRRPKVIAPTQRDDATDAAIRVRPVSEVEHVYRESDMSEDFRRALKPPVSPKPSLGLRKTEPPTPTRRVPLPGPENQHSTVEGKRVPPPVSPKPSPPPTLPKPIKMKPLPTHTLTPPSDLNTHPYTSTILPEQVDHPILSPSTPKPAESHTLSPRPLTSPAQSPQTPQTPSTPGCGSAPVKPPRSSMAGLSVDIPSPFEAESREVEKHKEDDEQKRQRKEIAVIKGQEMGTSNEVTRLTEASEQVMMRRRKVGVARQMQIEGDIESTTEDGIVTADEIRQRAPNARGTDEARIHGEEEINQLRLDETSASLAAALEVVEERIMTEDNSATENKSTVNILDDIGSMFDDLADQLDAMLD</sequence>
<evidence type="ECO:0000259" key="10">
    <source>
        <dbReference type="PROSITE" id="PS50002"/>
    </source>
</evidence>
<name>A0A7J5ZYZ8_AMEME</name>
<dbReference type="Gene3D" id="1.10.150.50">
    <property type="entry name" value="Transcription Factor, Ets-1"/>
    <property type="match status" value="2"/>
</dbReference>
<feature type="compositionally biased region" description="Basic and acidic residues" evidence="9">
    <location>
        <begin position="630"/>
        <end position="651"/>
    </location>
</feature>
<keyword evidence="13" id="KW-1185">Reference proteome</keyword>
<dbReference type="Pfam" id="PF07653">
    <property type="entry name" value="SH3_2"/>
    <property type="match status" value="1"/>
</dbReference>
<dbReference type="InterPro" id="IPR001452">
    <property type="entry name" value="SH3_domain"/>
</dbReference>
<evidence type="ECO:0000256" key="2">
    <source>
        <dbReference type="ARBA" id="ARBA00022443"/>
    </source>
</evidence>
<dbReference type="FunFam" id="1.10.150.50:FF:000028">
    <property type="entry name" value="caskin-2 isoform X2"/>
    <property type="match status" value="1"/>
</dbReference>
<dbReference type="InterPro" id="IPR036028">
    <property type="entry name" value="SH3-like_dom_sf"/>
</dbReference>
<dbReference type="InterPro" id="IPR002110">
    <property type="entry name" value="Ankyrin_rpt"/>
</dbReference>
<proteinExistence type="predicted"/>
<dbReference type="CDD" id="cd09498">
    <property type="entry name" value="SAM_caskin1_2_repeat2"/>
    <property type="match status" value="1"/>
</dbReference>
<dbReference type="Proteomes" id="UP000593565">
    <property type="component" value="Unassembled WGS sequence"/>
</dbReference>
<dbReference type="InterPro" id="IPR013761">
    <property type="entry name" value="SAM/pointed_sf"/>
</dbReference>
<feature type="region of interest" description="Disordered" evidence="9">
    <location>
        <begin position="965"/>
        <end position="1209"/>
    </location>
</feature>
<evidence type="ECO:0000313" key="13">
    <source>
        <dbReference type="Proteomes" id="UP000593565"/>
    </source>
</evidence>
<protein>
    <recommendedName>
        <fullName evidence="14">Caskin-1-like</fullName>
    </recommendedName>
</protein>
<dbReference type="EMBL" id="JAAGNN010000021">
    <property type="protein sequence ID" value="KAF4074899.1"/>
    <property type="molecule type" value="Genomic_DNA"/>
</dbReference>
<evidence type="ECO:0000259" key="11">
    <source>
        <dbReference type="PROSITE" id="PS50105"/>
    </source>
</evidence>
<keyword evidence="3" id="KW-0963">Cytoplasm</keyword>
<comment type="caution">
    <text evidence="12">The sequence shown here is derived from an EMBL/GenBank/DDBJ whole genome shotgun (WGS) entry which is preliminary data.</text>
</comment>
<dbReference type="SUPFAM" id="SSF47769">
    <property type="entry name" value="SAM/Pointed domain"/>
    <property type="match status" value="2"/>
</dbReference>
<dbReference type="Pfam" id="PF00536">
    <property type="entry name" value="SAM_1"/>
    <property type="match status" value="2"/>
</dbReference>
<feature type="region of interest" description="Disordered" evidence="9">
    <location>
        <begin position="380"/>
        <end position="424"/>
    </location>
</feature>
<keyword evidence="2 8" id="KW-0728">SH3 domain</keyword>
<evidence type="ECO:0000256" key="8">
    <source>
        <dbReference type="PROSITE-ProRule" id="PRU00192"/>
    </source>
</evidence>
<dbReference type="Pfam" id="PF12796">
    <property type="entry name" value="Ank_2"/>
    <property type="match status" value="2"/>
</dbReference>
<dbReference type="SMART" id="SM00248">
    <property type="entry name" value="ANK"/>
    <property type="match status" value="6"/>
</dbReference>
<evidence type="ECO:0000256" key="6">
    <source>
        <dbReference type="ARBA" id="ARBA00023043"/>
    </source>
</evidence>
<dbReference type="InterPro" id="IPR035498">
    <property type="entry name" value="Caskin1/2_SAM_2"/>
</dbReference>
<feature type="compositionally biased region" description="Basic and acidic residues" evidence="9">
    <location>
        <begin position="1192"/>
        <end position="1209"/>
    </location>
</feature>
<feature type="compositionally biased region" description="Polar residues" evidence="9">
    <location>
        <begin position="805"/>
        <end position="814"/>
    </location>
</feature>
<evidence type="ECO:0000313" key="12">
    <source>
        <dbReference type="EMBL" id="KAF4074899.1"/>
    </source>
</evidence>
<feature type="compositionally biased region" description="Polar residues" evidence="9">
    <location>
        <begin position="712"/>
        <end position="725"/>
    </location>
</feature>
<dbReference type="Pfam" id="PF00023">
    <property type="entry name" value="Ank"/>
    <property type="match status" value="2"/>
</dbReference>
<evidence type="ECO:0000256" key="3">
    <source>
        <dbReference type="ARBA" id="ARBA00022490"/>
    </source>
</evidence>
<dbReference type="PROSITE" id="PS50002">
    <property type="entry name" value="SH3"/>
    <property type="match status" value="1"/>
</dbReference>
<dbReference type="PROSITE" id="PS50105">
    <property type="entry name" value="SAM_DOMAIN"/>
    <property type="match status" value="2"/>
</dbReference>
<feature type="repeat" description="ANK" evidence="7">
    <location>
        <begin position="185"/>
        <end position="217"/>
    </location>
</feature>
<accession>A0A7J5ZYZ8</accession>
<dbReference type="SMART" id="SM00326">
    <property type="entry name" value="SH3"/>
    <property type="match status" value="1"/>
</dbReference>
<dbReference type="InterPro" id="IPR036770">
    <property type="entry name" value="Ankyrin_rpt-contain_sf"/>
</dbReference>
<dbReference type="Pfam" id="PF16632">
    <property type="entry name" value="Caskin-tail"/>
    <property type="match status" value="1"/>
</dbReference>
<reference evidence="12 13" key="1">
    <citation type="submission" date="2020-02" db="EMBL/GenBank/DDBJ databases">
        <title>A chromosome-scale genome assembly of the black bullhead catfish (Ameiurus melas).</title>
        <authorList>
            <person name="Wen M."/>
            <person name="Zham M."/>
            <person name="Cabau C."/>
            <person name="Klopp C."/>
            <person name="Donnadieu C."/>
            <person name="Roques C."/>
            <person name="Bouchez O."/>
            <person name="Lampietro C."/>
            <person name="Jouanno E."/>
            <person name="Herpin A."/>
            <person name="Louis A."/>
            <person name="Berthelot C."/>
            <person name="Parey E."/>
            <person name="Roest-Crollius H."/>
            <person name="Braasch I."/>
            <person name="Postlethwait J."/>
            <person name="Robinson-Rechavi M."/>
            <person name="Echchiki A."/>
            <person name="Begum T."/>
            <person name="Montfort J."/>
            <person name="Schartl M."/>
            <person name="Bobe J."/>
            <person name="Guiguen Y."/>
        </authorList>
    </citation>
    <scope>NUCLEOTIDE SEQUENCE [LARGE SCALE GENOMIC DNA]</scope>
    <source>
        <strain evidence="12">M_S1</strain>
        <tissue evidence="12">Blood</tissue>
    </source>
</reference>
<dbReference type="SUPFAM" id="SSF50044">
    <property type="entry name" value="SH3-domain"/>
    <property type="match status" value="1"/>
</dbReference>
<feature type="compositionally biased region" description="Basic and acidic residues" evidence="9">
    <location>
        <begin position="477"/>
        <end position="495"/>
    </location>
</feature>
<feature type="domain" description="SH3" evidence="10">
    <location>
        <begin position="278"/>
        <end position="344"/>
    </location>
</feature>
<dbReference type="PROSITE" id="PS50088">
    <property type="entry name" value="ANK_REPEAT"/>
    <property type="match status" value="5"/>
</dbReference>
<feature type="domain" description="SAM" evidence="11">
    <location>
        <begin position="500"/>
        <end position="563"/>
    </location>
</feature>
<feature type="compositionally biased region" description="Low complexity" evidence="9">
    <location>
        <begin position="1094"/>
        <end position="1103"/>
    </location>
</feature>
<organism evidence="12 13">
    <name type="scientific">Ameiurus melas</name>
    <name type="common">Black bullhead</name>
    <name type="synonym">Silurus melas</name>
    <dbReference type="NCBI Taxonomy" id="219545"/>
    <lineage>
        <taxon>Eukaryota</taxon>
        <taxon>Metazoa</taxon>
        <taxon>Chordata</taxon>
        <taxon>Craniata</taxon>
        <taxon>Vertebrata</taxon>
        <taxon>Euteleostomi</taxon>
        <taxon>Actinopterygii</taxon>
        <taxon>Neopterygii</taxon>
        <taxon>Teleostei</taxon>
        <taxon>Ostariophysi</taxon>
        <taxon>Siluriformes</taxon>
        <taxon>Ictaluridae</taxon>
        <taxon>Ameiurus</taxon>
    </lineage>
</organism>
<feature type="domain" description="SAM" evidence="11">
    <location>
        <begin position="569"/>
        <end position="633"/>
    </location>
</feature>
<dbReference type="InterPro" id="IPR032232">
    <property type="entry name" value="Caskin1-CID"/>
</dbReference>
<evidence type="ECO:0000256" key="4">
    <source>
        <dbReference type="ARBA" id="ARBA00022553"/>
    </source>
</evidence>
<feature type="compositionally biased region" description="Pro residues" evidence="9">
    <location>
        <begin position="1078"/>
        <end position="1093"/>
    </location>
</feature>
<feature type="compositionally biased region" description="Polar residues" evidence="9">
    <location>
        <begin position="462"/>
        <end position="473"/>
    </location>
</feature>
<dbReference type="FunFam" id="2.30.30.40:FF:000062">
    <property type="entry name" value="caskin-2 isoform X1"/>
    <property type="match status" value="1"/>
</dbReference>
<evidence type="ECO:0000256" key="5">
    <source>
        <dbReference type="ARBA" id="ARBA00022737"/>
    </source>
</evidence>
<dbReference type="PANTHER" id="PTHR24174">
    <property type="entry name" value="ANKYRIN REPEAT AND STERILE ALPHA MOTIF DOMAIN-CONTAINING PROTEIN 1"/>
    <property type="match status" value="1"/>
</dbReference>
<dbReference type="InterPro" id="IPR033635">
    <property type="entry name" value="ANKS1/Caskin"/>
</dbReference>
<keyword evidence="5" id="KW-0677">Repeat</keyword>
<dbReference type="GO" id="GO:0005737">
    <property type="term" value="C:cytoplasm"/>
    <property type="evidence" value="ECO:0007669"/>
    <property type="project" value="UniProtKB-SubCell"/>
</dbReference>
<evidence type="ECO:0000256" key="1">
    <source>
        <dbReference type="ARBA" id="ARBA00004496"/>
    </source>
</evidence>
<feature type="repeat" description="ANK" evidence="7">
    <location>
        <begin position="217"/>
        <end position="249"/>
    </location>
</feature>
<dbReference type="InterPro" id="IPR035497">
    <property type="entry name" value="Caskin1/2_SAM_1"/>
</dbReference>
<dbReference type="Gene3D" id="2.30.30.40">
    <property type="entry name" value="SH3 Domains"/>
    <property type="match status" value="1"/>
</dbReference>
<gene>
    <name evidence="12" type="ORF">AMELA_G00228670</name>
</gene>
<evidence type="ECO:0000256" key="9">
    <source>
        <dbReference type="SAM" id="MobiDB-lite"/>
    </source>
</evidence>
<dbReference type="SUPFAM" id="SSF48403">
    <property type="entry name" value="Ankyrin repeat"/>
    <property type="match status" value="1"/>
</dbReference>
<dbReference type="PRINTS" id="PR01415">
    <property type="entry name" value="ANKYRIN"/>
</dbReference>
<feature type="compositionally biased region" description="Low complexity" evidence="9">
    <location>
        <begin position="380"/>
        <end position="396"/>
    </location>
</feature>
<comment type="subcellular location">
    <subcellularLocation>
        <location evidence="1">Cytoplasm</location>
    </subcellularLocation>
</comment>
<feature type="compositionally biased region" description="Basic and acidic residues" evidence="9">
    <location>
        <begin position="1016"/>
        <end position="1035"/>
    </location>
</feature>
<feature type="compositionally biased region" description="Polar residues" evidence="9">
    <location>
        <begin position="1104"/>
        <end position="1122"/>
    </location>
</feature>
<dbReference type="FunFam" id="1.25.40.20:FF:000225">
    <property type="entry name" value="caskin-1 isoform X1"/>
    <property type="match status" value="1"/>
</dbReference>
<feature type="region of interest" description="Disordered" evidence="9">
    <location>
        <begin position="630"/>
        <end position="824"/>
    </location>
</feature>